<feature type="domain" description="Cyclophilin TM1367-like" evidence="1">
    <location>
        <begin position="4"/>
        <end position="122"/>
    </location>
</feature>
<accession>A0A1I4RD98</accession>
<proteinExistence type="predicted"/>
<evidence type="ECO:0000313" key="2">
    <source>
        <dbReference type="EMBL" id="SFM49903.1"/>
    </source>
</evidence>
<organism evidence="2 3">
    <name type="scientific">Thermodesulforhabdus norvegica</name>
    <dbReference type="NCBI Taxonomy" id="39841"/>
    <lineage>
        <taxon>Bacteria</taxon>
        <taxon>Pseudomonadati</taxon>
        <taxon>Thermodesulfobacteriota</taxon>
        <taxon>Syntrophobacteria</taxon>
        <taxon>Syntrophobacterales</taxon>
        <taxon>Thermodesulforhabdaceae</taxon>
        <taxon>Thermodesulforhabdus</taxon>
    </lineage>
</organism>
<dbReference type="STRING" id="39841.SAMN05660836_00542"/>
<dbReference type="InterPro" id="IPR029000">
    <property type="entry name" value="Cyclophilin-like_dom_sf"/>
</dbReference>
<gene>
    <name evidence="2" type="ORF">SAMN05660836_00542</name>
</gene>
<reference evidence="2 3" key="1">
    <citation type="submission" date="2016-10" db="EMBL/GenBank/DDBJ databases">
        <authorList>
            <person name="de Groot N.N."/>
        </authorList>
    </citation>
    <scope>NUCLEOTIDE SEQUENCE [LARGE SCALE GENOMIC DNA]</scope>
    <source>
        <strain evidence="2 3">DSM 9990</strain>
    </source>
</reference>
<sequence length="125" mass="13559">MGERIKITAGPIVLEAELGDTETAREVIKALPIESTAQTWGDEIYFTIPVQMGRDDTARDVVGMGEIGYWPPGRAFCIFFGPTPASEGNEIRAASAVNIIGRVLGDPTVLKQVKDGDIVRLEKKD</sequence>
<dbReference type="Gene3D" id="2.40.100.20">
    <property type="match status" value="1"/>
</dbReference>
<dbReference type="InterPro" id="IPR025658">
    <property type="entry name" value="Cyclophilin_TM1367"/>
</dbReference>
<dbReference type="EMBL" id="FOUU01000001">
    <property type="protein sequence ID" value="SFM49903.1"/>
    <property type="molecule type" value="Genomic_DNA"/>
</dbReference>
<evidence type="ECO:0000259" key="1">
    <source>
        <dbReference type="Pfam" id="PF04126"/>
    </source>
</evidence>
<evidence type="ECO:0000313" key="3">
    <source>
        <dbReference type="Proteomes" id="UP000199611"/>
    </source>
</evidence>
<dbReference type="SUPFAM" id="SSF50891">
    <property type="entry name" value="Cyclophilin-like"/>
    <property type="match status" value="1"/>
</dbReference>
<dbReference type="AlphaFoldDB" id="A0A1I4RD98"/>
<name>A0A1I4RD98_9BACT</name>
<dbReference type="Proteomes" id="UP000199611">
    <property type="component" value="Unassembled WGS sequence"/>
</dbReference>
<dbReference type="RefSeq" id="WP_093393276.1">
    <property type="nucleotide sequence ID" value="NZ_FOUU01000001.1"/>
</dbReference>
<dbReference type="Pfam" id="PF04126">
    <property type="entry name" value="Cyclophil_like"/>
    <property type="match status" value="1"/>
</dbReference>
<dbReference type="OrthoDB" id="7061637at2"/>
<keyword evidence="3" id="KW-1185">Reference proteome</keyword>
<protein>
    <recommendedName>
        <fullName evidence="1">Cyclophilin TM1367-like domain-containing protein</fullName>
    </recommendedName>
</protein>